<dbReference type="Proteomes" id="UP000288405">
    <property type="component" value="Unassembled WGS sequence"/>
</dbReference>
<protein>
    <recommendedName>
        <fullName evidence="6">LPS-assembly lipoprotein LptE</fullName>
    </recommendedName>
</protein>
<dbReference type="PANTHER" id="PTHR38098:SF1">
    <property type="entry name" value="LPS-ASSEMBLY LIPOPROTEIN LPTE"/>
    <property type="match status" value="1"/>
</dbReference>
<dbReference type="HAMAP" id="MF_01186">
    <property type="entry name" value="LPS_assembly_LptE"/>
    <property type="match status" value="1"/>
</dbReference>
<gene>
    <name evidence="6" type="primary">lptE</name>
    <name evidence="7" type="ORF">CWE11_08560</name>
</gene>
<comment type="function">
    <text evidence="6">Together with LptD, is involved in the assembly of lipopolysaccharide (LPS) at the surface of the outer membrane. Required for the proper assembly of LptD. Binds LPS and may serve as the LPS recognition site at the outer membrane.</text>
</comment>
<keyword evidence="2 6" id="KW-0472">Membrane</keyword>
<accession>A0A432WES2</accession>
<comment type="similarity">
    <text evidence="6">Belongs to the LptE lipoprotein family.</text>
</comment>
<dbReference type="PANTHER" id="PTHR38098">
    <property type="entry name" value="LPS-ASSEMBLY LIPOPROTEIN LPTE"/>
    <property type="match status" value="1"/>
</dbReference>
<evidence type="ECO:0000256" key="1">
    <source>
        <dbReference type="ARBA" id="ARBA00022729"/>
    </source>
</evidence>
<comment type="subunit">
    <text evidence="6">Component of the lipopolysaccharide transport and assembly complex. Interacts with LptD.</text>
</comment>
<comment type="caution">
    <text evidence="7">The sequence shown here is derived from an EMBL/GenBank/DDBJ whole genome shotgun (WGS) entry which is preliminary data.</text>
</comment>
<dbReference type="EMBL" id="PIPM01000008">
    <property type="protein sequence ID" value="RUO31379.1"/>
    <property type="molecule type" value="Genomic_DNA"/>
</dbReference>
<dbReference type="GO" id="GO:0001530">
    <property type="term" value="F:lipopolysaccharide binding"/>
    <property type="evidence" value="ECO:0007669"/>
    <property type="project" value="TreeGrafter"/>
</dbReference>
<keyword evidence="4 6" id="KW-0998">Cell outer membrane</keyword>
<dbReference type="GO" id="GO:1990351">
    <property type="term" value="C:transporter complex"/>
    <property type="evidence" value="ECO:0007669"/>
    <property type="project" value="TreeGrafter"/>
</dbReference>
<name>A0A432WES2_9GAMM</name>
<keyword evidence="3" id="KW-0564">Palmitate</keyword>
<organism evidence="7 8">
    <name type="scientific">Aliidiomarina sanyensis</name>
    <dbReference type="NCBI Taxonomy" id="1249555"/>
    <lineage>
        <taxon>Bacteria</taxon>
        <taxon>Pseudomonadati</taxon>
        <taxon>Pseudomonadota</taxon>
        <taxon>Gammaproteobacteria</taxon>
        <taxon>Alteromonadales</taxon>
        <taxon>Idiomarinaceae</taxon>
        <taxon>Aliidiomarina</taxon>
    </lineage>
</organism>
<keyword evidence="1" id="KW-0732">Signal</keyword>
<keyword evidence="5" id="KW-0449">Lipoprotein</keyword>
<proteinExistence type="inferred from homology"/>
<reference evidence="7 8" key="1">
    <citation type="journal article" date="2011" name="Front. Microbiol.">
        <title>Genomic signatures of strain selection and enhancement in Bacillus atrophaeus var. globigii, a historical biowarfare simulant.</title>
        <authorList>
            <person name="Gibbons H.S."/>
            <person name="Broomall S.M."/>
            <person name="McNew L.A."/>
            <person name="Daligault H."/>
            <person name="Chapman C."/>
            <person name="Bruce D."/>
            <person name="Karavis M."/>
            <person name="Krepps M."/>
            <person name="McGregor P.A."/>
            <person name="Hong C."/>
            <person name="Park K.H."/>
            <person name="Akmal A."/>
            <person name="Feldman A."/>
            <person name="Lin J.S."/>
            <person name="Chang W.E."/>
            <person name="Higgs B.W."/>
            <person name="Demirev P."/>
            <person name="Lindquist J."/>
            <person name="Liem A."/>
            <person name="Fochler E."/>
            <person name="Read T.D."/>
            <person name="Tapia R."/>
            <person name="Johnson S."/>
            <person name="Bishop-Lilly K.A."/>
            <person name="Detter C."/>
            <person name="Han C."/>
            <person name="Sozhamannan S."/>
            <person name="Rosenzweig C.N."/>
            <person name="Skowronski E.W."/>
        </authorList>
    </citation>
    <scope>NUCLEOTIDE SEQUENCE [LARGE SCALE GENOMIC DNA]</scope>
    <source>
        <strain evidence="7 8">GYP-17</strain>
    </source>
</reference>
<evidence type="ECO:0000256" key="3">
    <source>
        <dbReference type="ARBA" id="ARBA00023139"/>
    </source>
</evidence>
<dbReference type="GO" id="GO:0043165">
    <property type="term" value="P:Gram-negative-bacterium-type cell outer membrane assembly"/>
    <property type="evidence" value="ECO:0007669"/>
    <property type="project" value="UniProtKB-UniRule"/>
</dbReference>
<dbReference type="Gene3D" id="3.30.160.150">
    <property type="entry name" value="Lipoprotein like domain"/>
    <property type="match status" value="1"/>
</dbReference>
<dbReference type="Pfam" id="PF04390">
    <property type="entry name" value="LptE"/>
    <property type="match status" value="1"/>
</dbReference>
<evidence type="ECO:0000256" key="4">
    <source>
        <dbReference type="ARBA" id="ARBA00023237"/>
    </source>
</evidence>
<sequence length="149" mass="16988">MFLLVGCGFQLRGDYQVSAQIEQLALEGQRGSEILLRIEENFVQRGITLVEPAPGVTHVELGSDRLDRRILSMLSSGQVAEYELIYVLPVTITTQSGDTHQHEIQILRDYQDDPDFALAKHRELELLVSEMRSDAARRLLLLLNRITWE</sequence>
<dbReference type="GO" id="GO:0009279">
    <property type="term" value="C:cell outer membrane"/>
    <property type="evidence" value="ECO:0007669"/>
    <property type="project" value="UniProtKB-UniRule"/>
</dbReference>
<evidence type="ECO:0000256" key="2">
    <source>
        <dbReference type="ARBA" id="ARBA00023136"/>
    </source>
</evidence>
<dbReference type="GO" id="GO:0015920">
    <property type="term" value="P:lipopolysaccharide transport"/>
    <property type="evidence" value="ECO:0007669"/>
    <property type="project" value="TreeGrafter"/>
</dbReference>
<evidence type="ECO:0000256" key="5">
    <source>
        <dbReference type="ARBA" id="ARBA00023288"/>
    </source>
</evidence>
<evidence type="ECO:0000313" key="8">
    <source>
        <dbReference type="Proteomes" id="UP000288405"/>
    </source>
</evidence>
<keyword evidence="8" id="KW-1185">Reference proteome</keyword>
<dbReference type="AlphaFoldDB" id="A0A432WES2"/>
<dbReference type="InterPro" id="IPR007485">
    <property type="entry name" value="LPS_assembly_LptE"/>
</dbReference>
<evidence type="ECO:0000256" key="6">
    <source>
        <dbReference type="HAMAP-Rule" id="MF_01186"/>
    </source>
</evidence>
<evidence type="ECO:0000313" key="7">
    <source>
        <dbReference type="EMBL" id="RUO31379.1"/>
    </source>
</evidence>